<name>A0A132AED0_SARSC</name>
<dbReference type="VEuPathDB" id="VectorBase:SSCA003128"/>
<feature type="disulfide bond" evidence="10">
    <location>
        <begin position="450"/>
        <end position="459"/>
    </location>
</feature>
<dbReference type="SMART" id="SM00041">
    <property type="entry name" value="CT"/>
    <property type="match status" value="1"/>
</dbReference>
<feature type="domain" description="EGF-like" evidence="13">
    <location>
        <begin position="424"/>
        <end position="460"/>
    </location>
</feature>
<evidence type="ECO:0000256" key="10">
    <source>
        <dbReference type="PROSITE-ProRule" id="PRU00076"/>
    </source>
</evidence>
<dbReference type="FunFam" id="2.10.25.10:FF:000556">
    <property type="entry name" value="Blast:Protein slit"/>
    <property type="match status" value="1"/>
</dbReference>
<dbReference type="PANTHER" id="PTHR45836:SF4">
    <property type="entry name" value="PROTEIN SLIT"/>
    <property type="match status" value="1"/>
</dbReference>
<dbReference type="PROSITE" id="PS51450">
    <property type="entry name" value="LRR"/>
    <property type="match status" value="1"/>
</dbReference>
<dbReference type="PROSITE" id="PS01187">
    <property type="entry name" value="EGF_CA"/>
    <property type="match status" value="2"/>
</dbReference>
<keyword evidence="7" id="KW-0677">Repeat</keyword>
<dbReference type="InterPro" id="IPR001881">
    <property type="entry name" value="EGF-like_Ca-bd_dom"/>
</dbReference>
<feature type="disulfide bond" evidence="10">
    <location>
        <begin position="498"/>
        <end position="507"/>
    </location>
</feature>
<feature type="domain" description="EGF-like" evidence="13">
    <location>
        <begin position="304"/>
        <end position="341"/>
    </location>
</feature>
<evidence type="ECO:0000256" key="8">
    <source>
        <dbReference type="ARBA" id="ARBA00023157"/>
    </source>
</evidence>
<dbReference type="Gene3D" id="3.80.10.10">
    <property type="entry name" value="Ribonuclease Inhibitor"/>
    <property type="match status" value="2"/>
</dbReference>
<dbReference type="PROSITE" id="PS01225">
    <property type="entry name" value="CTCK_2"/>
    <property type="match status" value="1"/>
</dbReference>
<dbReference type="Pfam" id="PF13855">
    <property type="entry name" value="LRR_8"/>
    <property type="match status" value="1"/>
</dbReference>
<feature type="disulfide bond" evidence="10">
    <location>
        <begin position="331"/>
        <end position="340"/>
    </location>
</feature>
<dbReference type="SUPFAM" id="SSF49899">
    <property type="entry name" value="Concanavalin A-like lectins/glucanases"/>
    <property type="match status" value="1"/>
</dbReference>
<evidence type="ECO:0000313" key="15">
    <source>
        <dbReference type="Proteomes" id="UP000616769"/>
    </source>
</evidence>
<comment type="caution">
    <text evidence="10">Lacks conserved residue(s) required for the propagation of feature annotation.</text>
</comment>
<dbReference type="Pfam" id="PF01463">
    <property type="entry name" value="LRRCT"/>
    <property type="match status" value="2"/>
</dbReference>
<dbReference type="SUPFAM" id="SSF57196">
    <property type="entry name" value="EGF/Laminin"/>
    <property type="match status" value="7"/>
</dbReference>
<keyword evidence="9" id="KW-0325">Glycoprotein</keyword>
<keyword evidence="3" id="KW-0964">Secreted</keyword>
<dbReference type="CDD" id="cd00054">
    <property type="entry name" value="EGF_CA"/>
    <property type="match status" value="5"/>
</dbReference>
<feature type="domain" description="CTCK" evidence="11">
    <location>
        <begin position="734"/>
        <end position="811"/>
    </location>
</feature>
<dbReference type="PANTHER" id="PTHR45836">
    <property type="entry name" value="SLIT HOMOLOG"/>
    <property type="match status" value="1"/>
</dbReference>
<dbReference type="InterPro" id="IPR000372">
    <property type="entry name" value="LRRNT"/>
</dbReference>
<evidence type="ECO:0000259" key="13">
    <source>
        <dbReference type="PROSITE" id="PS50026"/>
    </source>
</evidence>
<dbReference type="PROSITE" id="PS50026">
    <property type="entry name" value="EGF_3"/>
    <property type="match status" value="7"/>
</dbReference>
<dbReference type="SUPFAM" id="SSF52058">
    <property type="entry name" value="L domain-like"/>
    <property type="match status" value="2"/>
</dbReference>
<evidence type="ECO:0000256" key="6">
    <source>
        <dbReference type="ARBA" id="ARBA00022729"/>
    </source>
</evidence>
<dbReference type="InterPro" id="IPR018097">
    <property type="entry name" value="EGF_Ca-bd_CS"/>
</dbReference>
<feature type="disulfide bond" evidence="10">
    <location>
        <begin position="370"/>
        <end position="379"/>
    </location>
</feature>
<dbReference type="GO" id="GO:0007411">
    <property type="term" value="P:axon guidance"/>
    <property type="evidence" value="ECO:0007669"/>
    <property type="project" value="TreeGrafter"/>
</dbReference>
<gene>
    <name evidence="14" type="ORF">QR98_0074310</name>
</gene>
<dbReference type="GO" id="GO:0048495">
    <property type="term" value="F:Roundabout binding"/>
    <property type="evidence" value="ECO:0007669"/>
    <property type="project" value="TreeGrafter"/>
</dbReference>
<dbReference type="GO" id="GO:0008201">
    <property type="term" value="F:heparin binding"/>
    <property type="evidence" value="ECO:0007669"/>
    <property type="project" value="TreeGrafter"/>
</dbReference>
<dbReference type="FunFam" id="2.10.25.10:FF:000063">
    <property type="entry name" value="Slit guidance ligand 2"/>
    <property type="match status" value="1"/>
</dbReference>
<feature type="domain" description="EGF-like" evidence="13">
    <location>
        <begin position="343"/>
        <end position="380"/>
    </location>
</feature>
<feature type="domain" description="EGF-like" evidence="13">
    <location>
        <begin position="698"/>
        <end position="735"/>
    </location>
</feature>
<feature type="domain" description="Laminin G" evidence="12">
    <location>
        <begin position="510"/>
        <end position="692"/>
    </location>
</feature>
<dbReference type="PROSITE" id="PS50025">
    <property type="entry name" value="LAM_G_DOMAIN"/>
    <property type="match status" value="1"/>
</dbReference>
<feature type="disulfide bond" evidence="10">
    <location>
        <begin position="702"/>
        <end position="712"/>
    </location>
</feature>
<protein>
    <submittedName>
        <fullName evidence="14">Slit protein-like protein 3</fullName>
    </submittedName>
</protein>
<feature type="disulfide bond" evidence="10">
    <location>
        <begin position="292"/>
        <end position="301"/>
    </location>
</feature>
<dbReference type="OrthoDB" id="283575at2759"/>
<dbReference type="FunFam" id="2.10.25.10:FF:000472">
    <property type="entry name" value="Uncharacterized protein, isoform A"/>
    <property type="match status" value="1"/>
</dbReference>
<dbReference type="Pfam" id="PF01462">
    <property type="entry name" value="LRRNT"/>
    <property type="match status" value="1"/>
</dbReference>
<dbReference type="InterPro" id="IPR013032">
    <property type="entry name" value="EGF-like_CS"/>
</dbReference>
<evidence type="ECO:0000313" key="14">
    <source>
        <dbReference type="EMBL" id="KPM08905.1"/>
    </source>
</evidence>
<evidence type="ECO:0000256" key="4">
    <source>
        <dbReference type="ARBA" id="ARBA00022536"/>
    </source>
</evidence>
<dbReference type="InterPro" id="IPR000152">
    <property type="entry name" value="EGF-type_Asp/Asn_hydroxyl_site"/>
</dbReference>
<accession>A0A132AED0</accession>
<evidence type="ECO:0000259" key="12">
    <source>
        <dbReference type="PROSITE" id="PS50025"/>
    </source>
</evidence>
<evidence type="ECO:0000256" key="5">
    <source>
        <dbReference type="ARBA" id="ARBA00022614"/>
    </source>
</evidence>
<dbReference type="Gene3D" id="2.60.120.200">
    <property type="match status" value="1"/>
</dbReference>
<feature type="domain" description="EGF-like" evidence="13">
    <location>
        <begin position="267"/>
        <end position="302"/>
    </location>
</feature>
<dbReference type="PROSITE" id="PS00010">
    <property type="entry name" value="ASX_HYDROXYL"/>
    <property type="match status" value="2"/>
</dbReference>
<keyword evidence="4 10" id="KW-0245">EGF-like domain</keyword>
<dbReference type="SMART" id="SM00282">
    <property type="entry name" value="LamG"/>
    <property type="match status" value="1"/>
</dbReference>
<dbReference type="InterPro" id="IPR003591">
    <property type="entry name" value="Leu-rich_rpt_typical-subtyp"/>
</dbReference>
<evidence type="ECO:0000256" key="7">
    <source>
        <dbReference type="ARBA" id="ARBA00022737"/>
    </source>
</evidence>
<dbReference type="InterPro" id="IPR006207">
    <property type="entry name" value="Cys_knot_C"/>
</dbReference>
<dbReference type="PROSITE" id="PS01186">
    <property type="entry name" value="EGF_2"/>
    <property type="match status" value="7"/>
</dbReference>
<comment type="subcellular location">
    <subcellularLocation>
        <location evidence="1">Secreted</location>
    </subcellularLocation>
</comment>
<dbReference type="SMART" id="SM00082">
    <property type="entry name" value="LRRCT"/>
    <property type="match status" value="2"/>
</dbReference>
<dbReference type="InterPro" id="IPR001611">
    <property type="entry name" value="Leu-rich_rpt"/>
</dbReference>
<keyword evidence="6" id="KW-0732">Signal</keyword>
<dbReference type="Proteomes" id="UP000616769">
    <property type="component" value="Unassembled WGS sequence"/>
</dbReference>
<feature type="domain" description="EGF-like" evidence="13">
    <location>
        <begin position="471"/>
        <end position="508"/>
    </location>
</feature>
<comment type="caution">
    <text evidence="14">The sequence shown here is derived from an EMBL/GenBank/DDBJ whole genome shotgun (WGS) entry which is preliminary data.</text>
</comment>
<dbReference type="Pfam" id="PF00008">
    <property type="entry name" value="EGF"/>
    <property type="match status" value="6"/>
</dbReference>
<dbReference type="Pfam" id="PF02210">
    <property type="entry name" value="Laminin_G_2"/>
    <property type="match status" value="1"/>
</dbReference>
<feature type="disulfide bond" evidence="10">
    <location>
        <begin position="393"/>
        <end position="410"/>
    </location>
</feature>
<dbReference type="InterPro" id="IPR013320">
    <property type="entry name" value="ConA-like_dom_sf"/>
</dbReference>
<feature type="disulfide bond" evidence="10">
    <location>
        <begin position="412"/>
        <end position="421"/>
    </location>
</feature>
<feature type="disulfide bond" evidence="10">
    <location>
        <begin position="475"/>
        <end position="485"/>
    </location>
</feature>
<dbReference type="Gene3D" id="2.10.25.10">
    <property type="entry name" value="Laminin"/>
    <property type="match status" value="7"/>
</dbReference>
<feature type="disulfide bond" evidence="10">
    <location>
        <begin position="725"/>
        <end position="734"/>
    </location>
</feature>
<evidence type="ECO:0000256" key="9">
    <source>
        <dbReference type="ARBA" id="ARBA00023180"/>
    </source>
</evidence>
<dbReference type="FunFam" id="2.10.25.10:FF:000045">
    <property type="entry name" value="Slit guidance ligand 2"/>
    <property type="match status" value="1"/>
</dbReference>
<evidence type="ECO:0000256" key="2">
    <source>
        <dbReference type="ARBA" id="ARBA00022473"/>
    </source>
</evidence>
<keyword evidence="5" id="KW-0433">Leucine-rich repeat</keyword>
<dbReference type="AlphaFoldDB" id="A0A132AED0"/>
<dbReference type="InterPro" id="IPR000483">
    <property type="entry name" value="Cys-rich_flank_reg_C"/>
</dbReference>
<dbReference type="GO" id="GO:0005576">
    <property type="term" value="C:extracellular region"/>
    <property type="evidence" value="ECO:0007669"/>
    <property type="project" value="UniProtKB-SubCell"/>
</dbReference>
<keyword evidence="8 10" id="KW-1015">Disulfide bond</keyword>
<organism evidence="14 15">
    <name type="scientific">Sarcoptes scabiei</name>
    <name type="common">Itch mite</name>
    <name type="synonym">Acarus scabiei</name>
    <dbReference type="NCBI Taxonomy" id="52283"/>
    <lineage>
        <taxon>Eukaryota</taxon>
        <taxon>Metazoa</taxon>
        <taxon>Ecdysozoa</taxon>
        <taxon>Arthropoda</taxon>
        <taxon>Chelicerata</taxon>
        <taxon>Arachnida</taxon>
        <taxon>Acari</taxon>
        <taxon>Acariformes</taxon>
        <taxon>Sarcoptiformes</taxon>
        <taxon>Astigmata</taxon>
        <taxon>Psoroptidia</taxon>
        <taxon>Sarcoptoidea</taxon>
        <taxon>Sarcoptidae</taxon>
        <taxon>Sarcoptinae</taxon>
        <taxon>Sarcoptes</taxon>
    </lineage>
</organism>
<reference evidence="14 15" key="1">
    <citation type="journal article" date="2015" name="Parasit. Vectors">
        <title>Draft genome of the scabies mite.</title>
        <authorList>
            <person name="Rider S.D.Jr."/>
            <person name="Morgan M.S."/>
            <person name="Arlian L.G."/>
        </authorList>
    </citation>
    <scope>NUCLEOTIDE SEQUENCE [LARGE SCALE GENOMIC DNA]</scope>
    <source>
        <strain evidence="14">Arlian Lab</strain>
    </source>
</reference>
<dbReference type="FunFam" id="2.10.25.10:FF:000054">
    <property type="entry name" value="Slit guidance ligand 2"/>
    <property type="match status" value="1"/>
</dbReference>
<dbReference type="SMART" id="SM00181">
    <property type="entry name" value="EGF"/>
    <property type="match status" value="7"/>
</dbReference>
<evidence type="ECO:0000259" key="11">
    <source>
        <dbReference type="PROSITE" id="PS01225"/>
    </source>
</evidence>
<dbReference type="SMART" id="SM00179">
    <property type="entry name" value="EGF_CA"/>
    <property type="match status" value="7"/>
</dbReference>
<dbReference type="InterPro" id="IPR051355">
    <property type="entry name" value="Notch/Slit_guidance"/>
</dbReference>
<dbReference type="EMBL" id="JXLN01012861">
    <property type="protein sequence ID" value="KPM08905.1"/>
    <property type="molecule type" value="Genomic_DNA"/>
</dbReference>
<dbReference type="InterPro" id="IPR000742">
    <property type="entry name" value="EGF"/>
</dbReference>
<dbReference type="PROSITE" id="PS00022">
    <property type="entry name" value="EGF_1"/>
    <property type="match status" value="7"/>
</dbReference>
<dbReference type="GO" id="GO:0005509">
    <property type="term" value="F:calcium ion binding"/>
    <property type="evidence" value="ECO:0007669"/>
    <property type="project" value="InterPro"/>
</dbReference>
<dbReference type="SMART" id="SM00013">
    <property type="entry name" value="LRRNT"/>
    <property type="match status" value="1"/>
</dbReference>
<dbReference type="Pfam" id="PF12661">
    <property type="entry name" value="hEGF"/>
    <property type="match status" value="1"/>
</dbReference>
<dbReference type="SMART" id="SM00369">
    <property type="entry name" value="LRR_TYP"/>
    <property type="match status" value="3"/>
</dbReference>
<dbReference type="InterPro" id="IPR001791">
    <property type="entry name" value="Laminin_G"/>
</dbReference>
<dbReference type="CDD" id="cd00110">
    <property type="entry name" value="LamG"/>
    <property type="match status" value="1"/>
</dbReference>
<sequence>MILNLQNNPLNCNCHLKWLNRLLNRKTSDKIFLGNIRCQSPNNLQNVPLEDVELEDFKCDEDEEEAECGPDGLCPSRCTCFGTTVRCSRQKLKRIPKYIPLTTTELYLDMNEISVIPKEINRLNDLTLLDLSNNQISLLSSNQFENFTKLHTLMIGFNKLQCIERDAFKGLIALKKLNLHGNDISILPKDSFNDLATLTHLAIGENPFYCDCSMRWLAEWIQKTNTENGIARCFEPNLMRGKLLISALPKNFICTGKIDSYILAKCDACYNFPCENGASCISGSMHTYECRCPPGFHGANCQFKIDACFGNPCNNGGTCKVLEMGRFSCHCPSGFRGHRCEINIDECAEQNQCQNNSTCVDDIGSYRCECQPGYTGYFCENKIEFCKKDNNPCKNQGECIKDEANNSYQCKCATGWSGKNCTINEDDCIDNMCENGATCLDKISGYECHCPIGYSGEFCEIPPNVDLLLQQTSPCQHHDCRHGVCFQPLGSQDYECKCSPGYTGKRCDMLASISFRANSFVELNEDFDLRTKSLMFKFKFITRKENGLVLYLRGDNDQHLAVEFFKGRIRISLNVGNYPVSTMFSYEQVDDGRFHQVYFELNKKNFTMIVDGGHSRSIINEGEQDYMKSSNYSLFFGGLPERIGSSARQQWHIWNQTSFEGCVKELTINSDPPDLERVKQKNEIYIGDESQCQESNSIVDVCRNNPCQHGKCVESADGQSYECKCKIGFSGPFCDQAPTCQKEIKRDFYFEKSCRSTKKLKMAYCVGSCGEVLCKAQKTKKRSIKLACNDGSKYTKQIEIIRKCGCTKRTSIV</sequence>
<keyword evidence="2" id="KW-0217">Developmental protein</keyword>
<dbReference type="GO" id="GO:0048513">
    <property type="term" value="P:animal organ development"/>
    <property type="evidence" value="ECO:0007669"/>
    <property type="project" value="UniProtKB-ARBA"/>
</dbReference>
<feature type="domain" description="EGF-like" evidence="13">
    <location>
        <begin position="382"/>
        <end position="422"/>
    </location>
</feature>
<dbReference type="InterPro" id="IPR032675">
    <property type="entry name" value="LRR_dom_sf"/>
</dbReference>
<evidence type="ECO:0000256" key="3">
    <source>
        <dbReference type="ARBA" id="ARBA00022525"/>
    </source>
</evidence>
<evidence type="ECO:0000256" key="1">
    <source>
        <dbReference type="ARBA" id="ARBA00004613"/>
    </source>
</evidence>
<proteinExistence type="predicted"/>